<feature type="transmembrane region" description="Helical" evidence="1">
    <location>
        <begin position="52"/>
        <end position="76"/>
    </location>
</feature>
<accession>A0A133V9Z7</accession>
<organism evidence="2 3">
    <name type="scientific">candidate division MSBL1 archaeon SCGC-AAA261G05</name>
    <dbReference type="NCBI Taxonomy" id="1698276"/>
    <lineage>
        <taxon>Archaea</taxon>
        <taxon>Methanobacteriati</taxon>
        <taxon>Methanobacteriota</taxon>
        <taxon>candidate division MSBL1</taxon>
    </lineage>
</organism>
<evidence type="ECO:0000313" key="3">
    <source>
        <dbReference type="Proteomes" id="UP000070405"/>
    </source>
</evidence>
<reference evidence="2 3" key="1">
    <citation type="journal article" date="2016" name="Sci. Rep.">
        <title>Metabolic traits of an uncultured archaeal lineage -MSBL1- from brine pools of the Red Sea.</title>
        <authorList>
            <person name="Mwirichia R."/>
            <person name="Alam I."/>
            <person name="Rashid M."/>
            <person name="Vinu M."/>
            <person name="Ba-Alawi W."/>
            <person name="Anthony Kamau A."/>
            <person name="Kamanda Ngugi D."/>
            <person name="Goker M."/>
            <person name="Klenk H.P."/>
            <person name="Bajic V."/>
            <person name="Stingl U."/>
        </authorList>
    </citation>
    <scope>NUCLEOTIDE SEQUENCE [LARGE SCALE GENOMIC DNA]</scope>
    <source>
        <strain evidence="2">SCGC-AAA261G05</strain>
    </source>
</reference>
<feature type="transmembrane region" description="Helical" evidence="1">
    <location>
        <begin position="12"/>
        <end position="32"/>
    </location>
</feature>
<evidence type="ECO:0000313" key="2">
    <source>
        <dbReference type="EMBL" id="KXB03266.1"/>
    </source>
</evidence>
<protein>
    <submittedName>
        <fullName evidence="2">Uncharacterized protein</fullName>
    </submittedName>
</protein>
<dbReference type="AlphaFoldDB" id="A0A133V9Z7"/>
<dbReference type="Proteomes" id="UP000070405">
    <property type="component" value="Unassembled WGS sequence"/>
</dbReference>
<name>A0A133V9Z7_9EURY</name>
<proteinExistence type="predicted"/>
<keyword evidence="3" id="KW-1185">Reference proteome</keyword>
<dbReference type="Gene3D" id="1.20.5.2700">
    <property type="match status" value="1"/>
</dbReference>
<dbReference type="EMBL" id="LHYA01000033">
    <property type="protein sequence ID" value="KXB03266.1"/>
    <property type="molecule type" value="Genomic_DNA"/>
</dbReference>
<keyword evidence="1" id="KW-0812">Transmembrane</keyword>
<evidence type="ECO:0000256" key="1">
    <source>
        <dbReference type="SAM" id="Phobius"/>
    </source>
</evidence>
<keyword evidence="1" id="KW-0472">Membrane</keyword>
<keyword evidence="1" id="KW-1133">Transmembrane helix</keyword>
<gene>
    <name evidence="2" type="ORF">AKJ47_02570</name>
</gene>
<comment type="caution">
    <text evidence="2">The sequence shown here is derived from an EMBL/GenBank/DDBJ whole genome shotgun (WGS) entry which is preliminary data.</text>
</comment>
<feature type="transmembrane region" description="Helical" evidence="1">
    <location>
        <begin position="129"/>
        <end position="146"/>
    </location>
</feature>
<sequence length="147" mass="16663">MDKLNEQNLKTIKMYSIVSVFSPIIIMIFPSTSSTEIPGMVNEGFNFFVEGLSFPTVLLFFFVEGLGYLIALFYLYNRFIRGGRRFSVDLFQNFETLVIDKGYNEKIAAGVRRTGSILRKMHRGDLSTYLLWAVLGLLIIIAGIALT</sequence>